<reference evidence="2 3" key="1">
    <citation type="submission" date="2021-06" db="EMBL/GenBank/DDBJ databases">
        <title>Bacillus sp. RD4P76, an endophyte from a halophyte.</title>
        <authorList>
            <person name="Sun J.-Q."/>
        </authorList>
    </citation>
    <scope>NUCLEOTIDE SEQUENCE [LARGE SCALE GENOMIC DNA]</scope>
    <source>
        <strain evidence="2 3">JCM 17098</strain>
    </source>
</reference>
<sequence>MKKKLLFVTLFLASFNLMGCTELGSQNNHEGEHLEHVYEAAESHVTFPYHLPHFEDYTIVSMYYVPHDEDFDTEEELHITYNADVFVTEEMEEAMENLKEVEIVESGGYSIYGPYYKSGETIQPINLIIKRSPFDVVSPDKDRDELYTVEIVGKEVVYDYTFDAMTGDGRFAYFIFEVENDGTYYRVYVEITSKMTEEEIEEKIEEMSDAILT</sequence>
<evidence type="ECO:0000313" key="2">
    <source>
        <dbReference type="EMBL" id="MBU9719882.1"/>
    </source>
</evidence>
<dbReference type="EMBL" id="JAHQCR010000005">
    <property type="protein sequence ID" value="MBU9719882.1"/>
    <property type="molecule type" value="Genomic_DNA"/>
</dbReference>
<protein>
    <recommendedName>
        <fullName evidence="4">Lipoprotein</fullName>
    </recommendedName>
</protein>
<feature type="chain" id="PRO_5045678787" description="Lipoprotein" evidence="1">
    <location>
        <begin position="20"/>
        <end position="213"/>
    </location>
</feature>
<proteinExistence type="predicted"/>
<name>A0ABS6JMU7_9BACI</name>
<comment type="caution">
    <text evidence="2">The sequence shown here is derived from an EMBL/GenBank/DDBJ whole genome shotgun (WGS) entry which is preliminary data.</text>
</comment>
<feature type="signal peptide" evidence="1">
    <location>
        <begin position="1"/>
        <end position="19"/>
    </location>
</feature>
<organism evidence="2 3">
    <name type="scientific">Evansella alkalicola</name>
    <dbReference type="NCBI Taxonomy" id="745819"/>
    <lineage>
        <taxon>Bacteria</taxon>
        <taxon>Bacillati</taxon>
        <taxon>Bacillota</taxon>
        <taxon>Bacilli</taxon>
        <taxon>Bacillales</taxon>
        <taxon>Bacillaceae</taxon>
        <taxon>Evansella</taxon>
    </lineage>
</organism>
<accession>A0ABS6JMU7</accession>
<dbReference type="RefSeq" id="WP_088074431.1">
    <property type="nucleotide sequence ID" value="NZ_JAHQCR010000005.1"/>
</dbReference>
<keyword evidence="3" id="KW-1185">Reference proteome</keyword>
<keyword evidence="1" id="KW-0732">Signal</keyword>
<gene>
    <name evidence="2" type="ORF">KS407_00330</name>
</gene>
<evidence type="ECO:0000313" key="3">
    <source>
        <dbReference type="Proteomes" id="UP000790580"/>
    </source>
</evidence>
<dbReference type="Proteomes" id="UP000790580">
    <property type="component" value="Unassembled WGS sequence"/>
</dbReference>
<evidence type="ECO:0008006" key="4">
    <source>
        <dbReference type="Google" id="ProtNLM"/>
    </source>
</evidence>
<evidence type="ECO:0000256" key="1">
    <source>
        <dbReference type="SAM" id="SignalP"/>
    </source>
</evidence>